<dbReference type="Gene3D" id="3.10.129.10">
    <property type="entry name" value="Hotdog Thioesterase"/>
    <property type="match status" value="1"/>
</dbReference>
<feature type="binding site" evidence="1">
    <location>
        <position position="121"/>
    </location>
    <ligand>
        <name>substrate</name>
    </ligand>
</feature>
<evidence type="ECO:0000313" key="3">
    <source>
        <dbReference type="EMBL" id="AEB08874.1"/>
    </source>
</evidence>
<evidence type="ECO:0000313" key="4">
    <source>
        <dbReference type="Proteomes" id="UP000000483"/>
    </source>
</evidence>
<dbReference type="InterPro" id="IPR025540">
    <property type="entry name" value="FlK"/>
</dbReference>
<dbReference type="EMBL" id="CP002629">
    <property type="protein sequence ID" value="AEB08874.1"/>
    <property type="molecule type" value="Genomic_DNA"/>
</dbReference>
<keyword evidence="4" id="KW-1185">Reference proteome</keyword>
<dbReference type="AlphaFoldDB" id="F2NC79"/>
<gene>
    <name evidence="3" type="ordered locus">Desac_1007</name>
</gene>
<name>F2NC79_DESAR</name>
<dbReference type="Proteomes" id="UP000000483">
    <property type="component" value="Chromosome"/>
</dbReference>
<accession>F2NC79</accession>
<dbReference type="HOGENOM" id="CLU_119426_0_1_7"/>
<evidence type="ECO:0000256" key="1">
    <source>
        <dbReference type="PIRSR" id="PIRSR014972-2"/>
    </source>
</evidence>
<dbReference type="SUPFAM" id="SSF54637">
    <property type="entry name" value="Thioesterase/thiol ester dehydrase-isomerase"/>
    <property type="match status" value="1"/>
</dbReference>
<proteinExistence type="predicted"/>
<dbReference type="OrthoDB" id="6902891at2"/>
<dbReference type="Pfam" id="PF22636">
    <property type="entry name" value="FlK"/>
    <property type="match status" value="1"/>
</dbReference>
<dbReference type="InterPro" id="IPR054485">
    <property type="entry name" value="FlK-like_dom"/>
</dbReference>
<feature type="binding site" evidence="1">
    <location>
        <position position="70"/>
    </location>
    <ligand>
        <name>substrate</name>
    </ligand>
</feature>
<dbReference type="PANTHER" id="PTHR36934:SF1">
    <property type="entry name" value="THIOESTERASE DOMAIN-CONTAINING PROTEIN"/>
    <property type="match status" value="1"/>
</dbReference>
<dbReference type="KEGG" id="dao:Desac_1007"/>
<dbReference type="RefSeq" id="WP_013705987.1">
    <property type="nucleotide sequence ID" value="NC_015388.1"/>
</dbReference>
<dbReference type="InterPro" id="IPR029069">
    <property type="entry name" value="HotDog_dom_sf"/>
</dbReference>
<sequence>MKDALKPGLAYEFRYQVPLERTVPHLLPESEEFQQMPKVLASGFMVGLIEWACIQAIKPFLDWPREQTVGIGFQLSHSAPTPPGHTVTIRVELSQVEGRKLTFMVQAADESELISQGVHERFIIDADRFRIKAASKAR</sequence>
<feature type="domain" description="Fluoroacetyl-CoA-specific thioesterase-like" evidence="2">
    <location>
        <begin position="32"/>
        <end position="126"/>
    </location>
</feature>
<reference evidence="4" key="2">
    <citation type="submission" date="2011-03" db="EMBL/GenBank/DDBJ databases">
        <title>The complete genome of Desulfobacca acetoxidans DSM 11109.</title>
        <authorList>
            <consortium name="US DOE Joint Genome Institute (JGI-PGF)"/>
            <person name="Lucas S."/>
            <person name="Copeland A."/>
            <person name="Lapidus A."/>
            <person name="Bruce D."/>
            <person name="Goodwin L."/>
            <person name="Pitluck S."/>
            <person name="Peters L."/>
            <person name="Kyrpides N."/>
            <person name="Mavromatis K."/>
            <person name="Ivanova N."/>
            <person name="Ovchinnikova G."/>
            <person name="Teshima H."/>
            <person name="Detter J.C."/>
            <person name="Han C."/>
            <person name="Land M."/>
            <person name="Hauser L."/>
            <person name="Markowitz V."/>
            <person name="Cheng J.-F."/>
            <person name="Hugenholtz P."/>
            <person name="Woyke T."/>
            <person name="Wu D."/>
            <person name="Spring S."/>
            <person name="Schueler E."/>
            <person name="Brambilla E."/>
            <person name="Klenk H.-P."/>
            <person name="Eisen J.A."/>
        </authorList>
    </citation>
    <scope>NUCLEOTIDE SEQUENCE [LARGE SCALE GENOMIC DNA]</scope>
    <source>
        <strain evidence="4">ATCC 700848 / DSM 11109 / ASRB2</strain>
    </source>
</reference>
<dbReference type="PANTHER" id="PTHR36934">
    <property type="entry name" value="BLR0278 PROTEIN"/>
    <property type="match status" value="1"/>
</dbReference>
<evidence type="ECO:0000259" key="2">
    <source>
        <dbReference type="Pfam" id="PF22636"/>
    </source>
</evidence>
<organism evidence="3 4">
    <name type="scientific">Desulfobacca acetoxidans (strain ATCC 700848 / DSM 11109 / ASRB2)</name>
    <dbReference type="NCBI Taxonomy" id="880072"/>
    <lineage>
        <taxon>Bacteria</taxon>
        <taxon>Pseudomonadati</taxon>
        <taxon>Thermodesulfobacteriota</taxon>
        <taxon>Desulfobaccia</taxon>
        <taxon>Desulfobaccales</taxon>
        <taxon>Desulfobaccaceae</taxon>
        <taxon>Desulfobacca</taxon>
    </lineage>
</organism>
<dbReference type="eggNOG" id="COG5496">
    <property type="taxonomic scope" value="Bacteria"/>
</dbReference>
<dbReference type="PIRSF" id="PIRSF014972">
    <property type="entry name" value="FlK"/>
    <property type="match status" value="1"/>
</dbReference>
<reference evidence="3 4" key="1">
    <citation type="journal article" date="2011" name="Stand. Genomic Sci.">
        <title>Complete genome sequence of the acetate-degrading sulfate reducer Desulfobacca acetoxidans type strain (ASRB2).</title>
        <authorList>
            <person name="Goker M."/>
            <person name="Teshima H."/>
            <person name="Lapidus A."/>
            <person name="Nolan M."/>
            <person name="Lucas S."/>
            <person name="Hammon N."/>
            <person name="Deshpande S."/>
            <person name="Cheng J.F."/>
            <person name="Tapia R."/>
            <person name="Han C."/>
            <person name="Goodwin L."/>
            <person name="Pitluck S."/>
            <person name="Huntemann M."/>
            <person name="Liolios K."/>
            <person name="Ivanova N."/>
            <person name="Pagani I."/>
            <person name="Mavromatis K."/>
            <person name="Ovchinikova G."/>
            <person name="Pati A."/>
            <person name="Chen A."/>
            <person name="Palaniappan K."/>
            <person name="Land M."/>
            <person name="Hauser L."/>
            <person name="Brambilla E.M."/>
            <person name="Rohde M."/>
            <person name="Spring S."/>
            <person name="Detter J.C."/>
            <person name="Woyke T."/>
            <person name="Bristow J."/>
            <person name="Eisen J.A."/>
            <person name="Markowitz V."/>
            <person name="Hugenholtz P."/>
            <person name="Kyrpides N.C."/>
            <person name="Klenk H.P."/>
        </authorList>
    </citation>
    <scope>NUCLEOTIDE SEQUENCE [LARGE SCALE GENOMIC DNA]</scope>
    <source>
        <strain evidence="4">ATCC 700848 / DSM 11109 / ASRB2</strain>
    </source>
</reference>
<dbReference type="STRING" id="880072.Desac_1007"/>
<protein>
    <recommendedName>
        <fullName evidence="2">Fluoroacetyl-CoA-specific thioesterase-like domain-containing protein</fullName>
    </recommendedName>
</protein>
<feature type="binding site" evidence="1">
    <location>
        <position position="70"/>
    </location>
    <ligand>
        <name>CoA</name>
        <dbReference type="ChEBI" id="CHEBI:57287"/>
    </ligand>
</feature>